<feature type="compositionally biased region" description="Polar residues" evidence="1">
    <location>
        <begin position="723"/>
        <end position="755"/>
    </location>
</feature>
<reference evidence="3 4" key="1">
    <citation type="submission" date="2016-04" db="EMBL/GenBank/DDBJ databases">
        <title>Acidithiobacillus ferrooxidans genome sequencing and assembly.</title>
        <authorList>
            <person name="Zhou Z."/>
        </authorList>
    </citation>
    <scope>NUCLEOTIDE SEQUENCE [LARGE SCALE GENOMIC DNA]</scope>
    <source>
        <strain evidence="3 4">BY0502</strain>
    </source>
</reference>
<feature type="region of interest" description="Disordered" evidence="1">
    <location>
        <begin position="619"/>
        <end position="868"/>
    </location>
</feature>
<protein>
    <submittedName>
        <fullName evidence="3">Uncharacterized protein</fullName>
    </submittedName>
</protein>
<feature type="transmembrane region" description="Helical" evidence="2">
    <location>
        <begin position="509"/>
        <end position="529"/>
    </location>
</feature>
<organism evidence="3 4">
    <name type="scientific">Acidithiobacillus ferrooxidans</name>
    <name type="common">Thiobacillus ferrooxidans</name>
    <dbReference type="NCBI Taxonomy" id="920"/>
    <lineage>
        <taxon>Bacteria</taxon>
        <taxon>Pseudomonadati</taxon>
        <taxon>Pseudomonadota</taxon>
        <taxon>Acidithiobacillia</taxon>
        <taxon>Acidithiobacillales</taxon>
        <taxon>Acidithiobacillaceae</taxon>
        <taxon>Acidithiobacillus</taxon>
    </lineage>
</organism>
<keyword evidence="2" id="KW-1133">Transmembrane helix</keyword>
<evidence type="ECO:0000313" key="3">
    <source>
        <dbReference type="EMBL" id="OAP93316.1"/>
    </source>
</evidence>
<dbReference type="AlphaFoldDB" id="A0A179BNI9"/>
<feature type="transmembrane region" description="Helical" evidence="2">
    <location>
        <begin position="32"/>
        <end position="52"/>
    </location>
</feature>
<feature type="compositionally biased region" description="Low complexity" evidence="1">
    <location>
        <begin position="700"/>
        <end position="722"/>
    </location>
</feature>
<feature type="compositionally biased region" description="Low complexity" evidence="1">
    <location>
        <begin position="665"/>
        <end position="683"/>
    </location>
</feature>
<keyword evidence="4" id="KW-1185">Reference proteome</keyword>
<dbReference type="GO" id="GO:0031124">
    <property type="term" value="P:mRNA 3'-end processing"/>
    <property type="evidence" value="ECO:0007669"/>
    <property type="project" value="TreeGrafter"/>
</dbReference>
<feature type="compositionally biased region" description="Polar residues" evidence="1">
    <location>
        <begin position="684"/>
        <end position="699"/>
    </location>
</feature>
<keyword evidence="2" id="KW-0472">Membrane</keyword>
<feature type="transmembrane region" description="Helical" evidence="2">
    <location>
        <begin position="6"/>
        <end position="25"/>
    </location>
</feature>
<feature type="transmembrane region" description="Helical" evidence="2">
    <location>
        <begin position="566"/>
        <end position="586"/>
    </location>
</feature>
<dbReference type="OrthoDB" id="9971582at2"/>
<dbReference type="RefSeq" id="WP_064217817.1">
    <property type="nucleotide sequence ID" value="NZ_LVXZ01000012.1"/>
</dbReference>
<dbReference type="PANTHER" id="PTHR12460">
    <property type="entry name" value="CYCLIN-DEPENDENT KINASE INHIBITOR-RELATED PROTEIN"/>
    <property type="match status" value="1"/>
</dbReference>
<comment type="caution">
    <text evidence="3">The sequence shown here is derived from an EMBL/GenBank/DDBJ whole genome shotgun (WGS) entry which is preliminary data.</text>
</comment>
<feature type="transmembrane region" description="Helical" evidence="2">
    <location>
        <begin position="476"/>
        <end position="497"/>
    </location>
</feature>
<gene>
    <name evidence="3" type="ORF">A4H96_00820</name>
</gene>
<name>A0A179BNI9_ACIFR</name>
<feature type="compositionally biased region" description="Polar residues" evidence="1">
    <location>
        <begin position="766"/>
        <end position="819"/>
    </location>
</feature>
<dbReference type="EMBL" id="LVXZ01000012">
    <property type="protein sequence ID" value="OAP93316.1"/>
    <property type="molecule type" value="Genomic_DNA"/>
</dbReference>
<evidence type="ECO:0000313" key="4">
    <source>
        <dbReference type="Proteomes" id="UP000078302"/>
    </source>
</evidence>
<feature type="transmembrane region" description="Helical" evidence="2">
    <location>
        <begin position="450"/>
        <end position="470"/>
    </location>
</feature>
<keyword evidence="2" id="KW-0812">Transmembrane</keyword>
<sequence>MDSAPIQMVINIFAAVGFTVTGIIIKGMILYGAWLFFLIAVIGVFMTIFINIEERDALFHIIKKFASISIAVLLFYIPVKVNLADVVAGVPKSDVSSAVSGNGLISSMANFSSGSNALVNAFTYYAYEWSSGLPSLATEIAGTSSSYIWPGVESAIDADLSGAMQSNDPQIAANMAQWKYVLAPAILKSDPALASALQTNPMLQYVYDNPYSTTTATDPRYGAYAAQIKALLSSDQPKPTFQSIVLQNQAALAKIARKFGSVVPFTATPSSTAGASPSSVSVKLFSREFWQENQKIDANNAASNIVSSTGANKIWSFITWLPSLGERLTTTSAQRQQVNSNDSVTAIASNIAVDMTDFFGGSQFNNPTQTFTSLSNLYQNLGRSVLVASVMGYADNPKAMSAMAALCRTHGNAACAQTLQMFSDQQRRPDAAVGHTPGVSSWLGKTLADLGSFTITGLIEVVIYSIGTIFNTAAPYIIAVSMTAAILVSVIGPIWMLMAGRFLHAIEWMIFPVILVNLWDALYIIWIIVCDALDDVIPHLAGTVNNGAPVGQNVGIVANPALMNHIVNIFEAMGFLAIPTAAYILLFGKAADGLRSNFGSTMSRAMATAATLAAMTAMRSMTKGGKKPSGKPSGNPTPGGKGITQGMATNAPSGGGGSTVTASEPTATAAKATGGAPGKGNTAHNISGTAPQQSSVAQNSSTTKTDSSGDTESGGTTESSGTPVTSEAKTSGGSNGTAGQSAVTSNQVAASNQPPAQGGGSANDGPRSSPTSAPVSSQPATSNKPSAQSGGSANSSRSTTAGGPAASNQPPARRSSTNTPASNQPAAQPYQQQRPSILANQPKPASRTQARTPAATGRITGYNPKKSS</sequence>
<evidence type="ECO:0000256" key="2">
    <source>
        <dbReference type="SAM" id="Phobius"/>
    </source>
</evidence>
<dbReference type="Proteomes" id="UP000078302">
    <property type="component" value="Unassembled WGS sequence"/>
</dbReference>
<feature type="transmembrane region" description="Helical" evidence="2">
    <location>
        <begin position="58"/>
        <end position="77"/>
    </location>
</feature>
<dbReference type="GO" id="GO:0000993">
    <property type="term" value="F:RNA polymerase II complex binding"/>
    <property type="evidence" value="ECO:0007669"/>
    <property type="project" value="TreeGrafter"/>
</dbReference>
<feature type="compositionally biased region" description="Low complexity" evidence="1">
    <location>
        <begin position="820"/>
        <end position="833"/>
    </location>
</feature>
<proteinExistence type="predicted"/>
<dbReference type="PANTHER" id="PTHR12460:SF0">
    <property type="entry name" value="CID DOMAIN-CONTAINING PROTEIN-RELATED"/>
    <property type="match status" value="1"/>
</dbReference>
<evidence type="ECO:0000256" key="1">
    <source>
        <dbReference type="SAM" id="MobiDB-lite"/>
    </source>
</evidence>
<accession>A0A179BNI9</accession>